<evidence type="ECO:0000313" key="2">
    <source>
        <dbReference type="Proteomes" id="UP001283361"/>
    </source>
</evidence>
<name>A0AAE1CKW6_9GAST</name>
<sequence>MGPLAVLVEAKEKVITSLTSRAPVSFACPPCCEDQTVLLGSALPMRHAGKFYHRDCSDYFSVCLLASRTRINNLLTRVVIHEPQTHAALRGSGYGECKKRDPGGRQLLGVPELGTGSTAALWSSVVRVPDTSFCYMSG</sequence>
<gene>
    <name evidence="1" type="ORF">RRG08_040929</name>
</gene>
<dbReference type="Proteomes" id="UP001283361">
    <property type="component" value="Unassembled WGS sequence"/>
</dbReference>
<dbReference type="EMBL" id="JAWDGP010007821">
    <property type="protein sequence ID" value="KAK3703743.1"/>
    <property type="molecule type" value="Genomic_DNA"/>
</dbReference>
<proteinExistence type="predicted"/>
<protein>
    <submittedName>
        <fullName evidence="1">Uncharacterized protein</fullName>
    </submittedName>
</protein>
<reference evidence="1" key="1">
    <citation type="journal article" date="2023" name="G3 (Bethesda)">
        <title>A reference genome for the long-term kleptoplast-retaining sea slug Elysia crispata morphotype clarki.</title>
        <authorList>
            <person name="Eastman K.E."/>
            <person name="Pendleton A.L."/>
            <person name="Shaikh M.A."/>
            <person name="Suttiyut T."/>
            <person name="Ogas R."/>
            <person name="Tomko P."/>
            <person name="Gavelis G."/>
            <person name="Widhalm J.R."/>
            <person name="Wisecaver J.H."/>
        </authorList>
    </citation>
    <scope>NUCLEOTIDE SEQUENCE</scope>
    <source>
        <strain evidence="1">ECLA1</strain>
    </source>
</reference>
<accession>A0AAE1CKW6</accession>
<comment type="caution">
    <text evidence="1">The sequence shown here is derived from an EMBL/GenBank/DDBJ whole genome shotgun (WGS) entry which is preliminary data.</text>
</comment>
<keyword evidence="2" id="KW-1185">Reference proteome</keyword>
<dbReference type="AlphaFoldDB" id="A0AAE1CKW6"/>
<evidence type="ECO:0000313" key="1">
    <source>
        <dbReference type="EMBL" id="KAK3703743.1"/>
    </source>
</evidence>
<organism evidence="1 2">
    <name type="scientific">Elysia crispata</name>
    <name type="common">lettuce slug</name>
    <dbReference type="NCBI Taxonomy" id="231223"/>
    <lineage>
        <taxon>Eukaryota</taxon>
        <taxon>Metazoa</taxon>
        <taxon>Spiralia</taxon>
        <taxon>Lophotrochozoa</taxon>
        <taxon>Mollusca</taxon>
        <taxon>Gastropoda</taxon>
        <taxon>Heterobranchia</taxon>
        <taxon>Euthyneura</taxon>
        <taxon>Panpulmonata</taxon>
        <taxon>Sacoglossa</taxon>
        <taxon>Placobranchoidea</taxon>
        <taxon>Plakobranchidae</taxon>
        <taxon>Elysia</taxon>
    </lineage>
</organism>